<evidence type="ECO:0000313" key="2">
    <source>
        <dbReference type="Proteomes" id="UP000183988"/>
    </source>
</evidence>
<proteinExistence type="predicted"/>
<gene>
    <name evidence="1" type="ORF">SAMN05216225_100948</name>
</gene>
<organism evidence="1 2">
    <name type="scientific">Ornithinibacillus halophilus</name>
    <dbReference type="NCBI Taxonomy" id="930117"/>
    <lineage>
        <taxon>Bacteria</taxon>
        <taxon>Bacillati</taxon>
        <taxon>Bacillota</taxon>
        <taxon>Bacilli</taxon>
        <taxon>Bacillales</taxon>
        <taxon>Bacillaceae</taxon>
        <taxon>Ornithinibacillus</taxon>
    </lineage>
</organism>
<dbReference type="EMBL" id="FQVW01000009">
    <property type="protein sequence ID" value="SHF92871.1"/>
    <property type="molecule type" value="Genomic_DNA"/>
</dbReference>
<name>A0A1M5FNY9_9BACI</name>
<reference evidence="1 2" key="1">
    <citation type="submission" date="2016-11" db="EMBL/GenBank/DDBJ databases">
        <authorList>
            <person name="Jaros S."/>
            <person name="Januszkiewicz K."/>
            <person name="Wedrychowicz H."/>
        </authorList>
    </citation>
    <scope>NUCLEOTIDE SEQUENCE [LARGE SCALE GENOMIC DNA]</scope>
    <source>
        <strain evidence="1 2">IBRC-M 10683</strain>
    </source>
</reference>
<evidence type="ECO:0008006" key="3">
    <source>
        <dbReference type="Google" id="ProtNLM"/>
    </source>
</evidence>
<accession>A0A1M5FNY9</accession>
<evidence type="ECO:0000313" key="1">
    <source>
        <dbReference type="EMBL" id="SHF92871.1"/>
    </source>
</evidence>
<dbReference type="AlphaFoldDB" id="A0A1M5FNY9"/>
<keyword evidence="2" id="KW-1185">Reference proteome</keyword>
<dbReference type="STRING" id="930117.SAMN05216225_100948"/>
<protein>
    <recommendedName>
        <fullName evidence="3">Ethanolamine utilization protein</fullName>
    </recommendedName>
</protein>
<sequence>MLGSQQSTVVESTLRELALRNNSERQQTVLVFLFNHMNGVKKDLYELNQLKSLPFRVRCCADASLLKKYSVTDLFNKTGIDDWISIKELEREKKRIDQIYIPILPFSVANDLINFDDTRIVIRMMLWALMSGVPVAVCPNGINPYHQSWREAGMDQGTSLLKREMHQQLQKIKGYGIQFVDSTKSYVTIFKEINSTMRKSRIITEENVTRIAFSGEQELVIDEKTIITPLARDIARKQGIEIIEKRGDSQNGNGYRGWSGNRN</sequence>
<dbReference type="OrthoDB" id="212879at2"/>
<dbReference type="Proteomes" id="UP000183988">
    <property type="component" value="Unassembled WGS sequence"/>
</dbReference>